<feature type="region of interest" description="Disordered" evidence="2">
    <location>
        <begin position="294"/>
        <end position="327"/>
    </location>
</feature>
<feature type="compositionally biased region" description="Basic and acidic residues" evidence="2">
    <location>
        <begin position="37"/>
        <end position="53"/>
    </location>
</feature>
<comment type="caution">
    <text evidence="3">The sequence shown here is derived from an EMBL/GenBank/DDBJ whole genome shotgun (WGS) entry which is preliminary data.</text>
</comment>
<dbReference type="Proteomes" id="UP001295684">
    <property type="component" value="Unassembled WGS sequence"/>
</dbReference>
<keyword evidence="4" id="KW-1185">Reference proteome</keyword>
<dbReference type="PANTHER" id="PTHR37473:SF1">
    <property type="entry name" value="EF-HAND DOMAIN-CONTAINING PROTEIN"/>
    <property type="match status" value="1"/>
</dbReference>
<proteinExistence type="predicted"/>
<sequence>MKNKGKKKTKKNGKSRARRSLIDLGSKIEHEQEEDDAKSVGDMSEREGDDQKSMNKSSVKTLGRYSSTGNMELLSMHKNRLVIEKDAKMLANRISMLQMEEDKIMKKINQTRKRANDIMKAKKRNDQMFEQRMIEREERLRKEDDDRQKWLNDRVQRQANKDKNVKAIKKAKNEEYKIGKTMTIQNDIYKKKFLAGLRKQNNIKKSMVKQEEEERARKFRIMEEKKKKENQEVYSTKVNDEKNKILENEKRIKEMERMEAELLNRLKNSQQMEQAEYGKLEKALKVSNQACEERRKKVNKIRKPRPAEITKLRNSISTHPSEKASNP</sequence>
<feature type="coiled-coil region" evidence="1">
    <location>
        <begin position="194"/>
        <end position="283"/>
    </location>
</feature>
<reference evidence="3" key="1">
    <citation type="submission" date="2023-07" db="EMBL/GenBank/DDBJ databases">
        <authorList>
            <consortium name="AG Swart"/>
            <person name="Singh M."/>
            <person name="Singh A."/>
            <person name="Seah K."/>
            <person name="Emmerich C."/>
        </authorList>
    </citation>
    <scope>NUCLEOTIDE SEQUENCE</scope>
    <source>
        <strain evidence="3">DP1</strain>
    </source>
</reference>
<feature type="compositionally biased region" description="Polar residues" evidence="2">
    <location>
        <begin position="312"/>
        <end position="327"/>
    </location>
</feature>
<evidence type="ECO:0000313" key="4">
    <source>
        <dbReference type="Proteomes" id="UP001295684"/>
    </source>
</evidence>
<dbReference type="PANTHER" id="PTHR37473">
    <property type="entry name" value="EF-HAND DOMAIN-CONTAINING PROTEIN"/>
    <property type="match status" value="1"/>
</dbReference>
<dbReference type="EMBL" id="CAMPGE010009612">
    <property type="protein sequence ID" value="CAI2368479.1"/>
    <property type="molecule type" value="Genomic_DNA"/>
</dbReference>
<keyword evidence="1" id="KW-0175">Coiled coil</keyword>
<accession>A0AAD1UNT9</accession>
<protein>
    <submittedName>
        <fullName evidence="3">Uncharacterized protein</fullName>
    </submittedName>
</protein>
<feature type="region of interest" description="Disordered" evidence="2">
    <location>
        <begin position="1"/>
        <end position="62"/>
    </location>
</feature>
<evidence type="ECO:0000256" key="1">
    <source>
        <dbReference type="SAM" id="Coils"/>
    </source>
</evidence>
<gene>
    <name evidence="3" type="ORF">ECRASSUSDP1_LOCUS9772</name>
</gene>
<dbReference type="AlphaFoldDB" id="A0AAD1UNT9"/>
<organism evidence="3 4">
    <name type="scientific">Euplotes crassus</name>
    <dbReference type="NCBI Taxonomy" id="5936"/>
    <lineage>
        <taxon>Eukaryota</taxon>
        <taxon>Sar</taxon>
        <taxon>Alveolata</taxon>
        <taxon>Ciliophora</taxon>
        <taxon>Intramacronucleata</taxon>
        <taxon>Spirotrichea</taxon>
        <taxon>Hypotrichia</taxon>
        <taxon>Euplotida</taxon>
        <taxon>Euplotidae</taxon>
        <taxon>Moneuplotes</taxon>
    </lineage>
</organism>
<name>A0AAD1UNT9_EUPCR</name>
<evidence type="ECO:0000256" key="2">
    <source>
        <dbReference type="SAM" id="MobiDB-lite"/>
    </source>
</evidence>
<feature type="compositionally biased region" description="Basic residues" evidence="2">
    <location>
        <begin position="1"/>
        <end position="19"/>
    </location>
</feature>
<evidence type="ECO:0000313" key="3">
    <source>
        <dbReference type="EMBL" id="CAI2368479.1"/>
    </source>
</evidence>